<protein>
    <submittedName>
        <fullName evidence="2">Uncharacterized protein</fullName>
    </submittedName>
</protein>
<keyword evidence="1" id="KW-0472">Membrane</keyword>
<reference evidence="3" key="1">
    <citation type="submission" date="2017-09" db="EMBL/GenBank/DDBJ databases">
        <title>Depth-based differentiation of microbial function through sediment-hosted aquifers and enrichment of novel symbionts in the deep terrestrial subsurface.</title>
        <authorList>
            <person name="Probst A.J."/>
            <person name="Ladd B."/>
            <person name="Jarett J.K."/>
            <person name="Geller-Mcgrath D.E."/>
            <person name="Sieber C.M.K."/>
            <person name="Emerson J.B."/>
            <person name="Anantharaman K."/>
            <person name="Thomas B.C."/>
            <person name="Malmstrom R."/>
            <person name="Stieglmeier M."/>
            <person name="Klingl A."/>
            <person name="Woyke T."/>
            <person name="Ryan C.M."/>
            <person name="Banfield J.F."/>
        </authorList>
    </citation>
    <scope>NUCLEOTIDE SEQUENCE [LARGE SCALE GENOMIC DNA]</scope>
</reference>
<organism evidence="2 3">
    <name type="scientific">Candidatus Uhrbacteria bacterium CG_4_9_14_3_um_filter_41_35</name>
    <dbReference type="NCBI Taxonomy" id="1975034"/>
    <lineage>
        <taxon>Bacteria</taxon>
        <taxon>Candidatus Uhriibacteriota</taxon>
    </lineage>
</organism>
<keyword evidence="1" id="KW-0812">Transmembrane</keyword>
<comment type="caution">
    <text evidence="2">The sequence shown here is derived from an EMBL/GenBank/DDBJ whole genome shotgun (WGS) entry which is preliminary data.</text>
</comment>
<keyword evidence="1" id="KW-1133">Transmembrane helix</keyword>
<dbReference type="EMBL" id="PFWT01000008">
    <property type="protein sequence ID" value="PJA46762.1"/>
    <property type="molecule type" value="Genomic_DNA"/>
</dbReference>
<evidence type="ECO:0000313" key="3">
    <source>
        <dbReference type="Proteomes" id="UP000231263"/>
    </source>
</evidence>
<dbReference type="Proteomes" id="UP000231263">
    <property type="component" value="Unassembled WGS sequence"/>
</dbReference>
<gene>
    <name evidence="2" type="ORF">CO173_01570</name>
</gene>
<evidence type="ECO:0000313" key="2">
    <source>
        <dbReference type="EMBL" id="PJA46762.1"/>
    </source>
</evidence>
<sequence>MEEQTPINQEYISAESDYKREVLVTSAQPLLKKVFFAIWGLVDVMLILAFVLSVVVYLVYGSFQEKRQVAAIANNIVTQNNISSSRSASAIEFDTPKIFTLGEGRYDFYTKVTNPNTDWYAEFEYYFETNNGNTEVKKGFLLPGDVRLISSFNQTFTTRPSNPVFVVQGLSWKRVDHHNIPDIDSWMQDHEAFLVTNAVYGFDVAVDGTNIARSSFDITNNTPFAYWEAVFSVALTRGGTIVGVNQVVLQGLESGETRHVDVNWFSGAPTADEVSVESQINYFDDTVYMNVNSSAVEDVRDRLK</sequence>
<name>A0A2M7XFX6_9BACT</name>
<dbReference type="AlphaFoldDB" id="A0A2M7XFX6"/>
<proteinExistence type="predicted"/>
<accession>A0A2M7XFX6</accession>
<evidence type="ECO:0000256" key="1">
    <source>
        <dbReference type="SAM" id="Phobius"/>
    </source>
</evidence>
<feature type="transmembrane region" description="Helical" evidence="1">
    <location>
        <begin position="36"/>
        <end position="60"/>
    </location>
</feature>